<dbReference type="OrthoDB" id="5526340at2"/>
<dbReference type="PANTHER" id="PTHR30537">
    <property type="entry name" value="HTH-TYPE TRANSCRIPTIONAL REGULATOR"/>
    <property type="match status" value="1"/>
</dbReference>
<dbReference type="InterPro" id="IPR036388">
    <property type="entry name" value="WH-like_DNA-bd_sf"/>
</dbReference>
<dbReference type="GO" id="GO:0006351">
    <property type="term" value="P:DNA-templated transcription"/>
    <property type="evidence" value="ECO:0007669"/>
    <property type="project" value="TreeGrafter"/>
</dbReference>
<evidence type="ECO:0000313" key="6">
    <source>
        <dbReference type="EMBL" id="TXS91568.1"/>
    </source>
</evidence>
<dbReference type="EMBL" id="VRYZ01000004">
    <property type="protein sequence ID" value="TXS91568.1"/>
    <property type="molecule type" value="Genomic_DNA"/>
</dbReference>
<evidence type="ECO:0000256" key="1">
    <source>
        <dbReference type="ARBA" id="ARBA00009437"/>
    </source>
</evidence>
<keyword evidence="7" id="KW-1185">Reference proteome</keyword>
<gene>
    <name evidence="6" type="ORF">FVW59_10385</name>
</gene>
<evidence type="ECO:0000256" key="4">
    <source>
        <dbReference type="ARBA" id="ARBA00023163"/>
    </source>
</evidence>
<name>A0A5C8ZSS4_9GAMM</name>
<dbReference type="AlphaFoldDB" id="A0A5C8ZSS4"/>
<organism evidence="6 7">
    <name type="scientific">Parahaliea aestuarii</name>
    <dbReference type="NCBI Taxonomy" id="1852021"/>
    <lineage>
        <taxon>Bacteria</taxon>
        <taxon>Pseudomonadati</taxon>
        <taxon>Pseudomonadota</taxon>
        <taxon>Gammaproteobacteria</taxon>
        <taxon>Cellvibrionales</taxon>
        <taxon>Halieaceae</taxon>
        <taxon>Parahaliea</taxon>
    </lineage>
</organism>
<accession>A0A5C8ZSS4</accession>
<dbReference type="GO" id="GO:0003700">
    <property type="term" value="F:DNA-binding transcription factor activity"/>
    <property type="evidence" value="ECO:0007669"/>
    <property type="project" value="InterPro"/>
</dbReference>
<dbReference type="Gene3D" id="1.10.10.10">
    <property type="entry name" value="Winged helix-like DNA-binding domain superfamily/Winged helix DNA-binding domain"/>
    <property type="match status" value="1"/>
</dbReference>
<keyword evidence="2" id="KW-0805">Transcription regulation</keyword>
<dbReference type="PANTHER" id="PTHR30537:SF26">
    <property type="entry name" value="GLYCINE CLEAVAGE SYSTEM TRANSCRIPTIONAL ACTIVATOR"/>
    <property type="match status" value="1"/>
</dbReference>
<dbReference type="PRINTS" id="PR00039">
    <property type="entry name" value="HTHLYSR"/>
</dbReference>
<dbReference type="InterPro" id="IPR005119">
    <property type="entry name" value="LysR_subst-bd"/>
</dbReference>
<dbReference type="InterPro" id="IPR036390">
    <property type="entry name" value="WH_DNA-bd_sf"/>
</dbReference>
<dbReference type="InterPro" id="IPR000847">
    <property type="entry name" value="LysR_HTH_N"/>
</dbReference>
<dbReference type="InterPro" id="IPR058163">
    <property type="entry name" value="LysR-type_TF_proteobact-type"/>
</dbReference>
<keyword evidence="3" id="KW-0238">DNA-binding</keyword>
<protein>
    <submittedName>
        <fullName evidence="6">LysR family transcriptional regulator</fullName>
    </submittedName>
</protein>
<comment type="caution">
    <text evidence="6">The sequence shown here is derived from an EMBL/GenBank/DDBJ whole genome shotgun (WGS) entry which is preliminary data.</text>
</comment>
<comment type="similarity">
    <text evidence="1">Belongs to the LysR transcriptional regulatory family.</text>
</comment>
<sequence>MNPSTMPAATNRHLPSTQALLCFEAVAQSGSVTRASEQLSMTQSAVSRQINNLEELLGVALFERSRQRLWLNEAGKSYLESVAGILEELRTATQRTRRAASGQLSVGIEPALASAWLVPQLKHFHRNHPHVNVELMTDMDKLRSGKARWDLAVVYGEAAADDGQCIPLLQELLVAVGSAELLQTGPAIEDFVDVLNYPIVHHTGPFSTSDSWLGHAGLGSKAIREAPGPRMETFSLVQQCAEQGLGIAFLPTYFVAEALRSGRLQEAAPLRLGTEQRYNLIVPRTRHNPTVSLFSEWLQSLARPHAMQDERA</sequence>
<dbReference type="SUPFAM" id="SSF46785">
    <property type="entry name" value="Winged helix' DNA-binding domain"/>
    <property type="match status" value="1"/>
</dbReference>
<evidence type="ECO:0000313" key="7">
    <source>
        <dbReference type="Proteomes" id="UP000321933"/>
    </source>
</evidence>
<dbReference type="GO" id="GO:0043565">
    <property type="term" value="F:sequence-specific DNA binding"/>
    <property type="evidence" value="ECO:0007669"/>
    <property type="project" value="TreeGrafter"/>
</dbReference>
<dbReference type="Gene3D" id="3.40.190.10">
    <property type="entry name" value="Periplasmic binding protein-like II"/>
    <property type="match status" value="2"/>
</dbReference>
<reference evidence="6 7" key="1">
    <citation type="submission" date="2019-08" db="EMBL/GenBank/DDBJ databases">
        <title>Parahaliea maris sp. nov., isolated from the surface seawater.</title>
        <authorList>
            <person name="Liu Y."/>
        </authorList>
    </citation>
    <scope>NUCLEOTIDE SEQUENCE [LARGE SCALE GENOMIC DNA]</scope>
    <source>
        <strain evidence="6 7">S2-26</strain>
    </source>
</reference>
<dbReference type="Proteomes" id="UP000321933">
    <property type="component" value="Unassembled WGS sequence"/>
</dbReference>
<dbReference type="FunFam" id="1.10.10.10:FF:000001">
    <property type="entry name" value="LysR family transcriptional regulator"/>
    <property type="match status" value="1"/>
</dbReference>
<keyword evidence="4" id="KW-0804">Transcription</keyword>
<dbReference type="PROSITE" id="PS50931">
    <property type="entry name" value="HTH_LYSR"/>
    <property type="match status" value="1"/>
</dbReference>
<dbReference type="Pfam" id="PF03466">
    <property type="entry name" value="LysR_substrate"/>
    <property type="match status" value="1"/>
</dbReference>
<proteinExistence type="inferred from homology"/>
<evidence type="ECO:0000256" key="2">
    <source>
        <dbReference type="ARBA" id="ARBA00023015"/>
    </source>
</evidence>
<evidence type="ECO:0000259" key="5">
    <source>
        <dbReference type="PROSITE" id="PS50931"/>
    </source>
</evidence>
<feature type="domain" description="HTH lysR-type" evidence="5">
    <location>
        <begin position="15"/>
        <end position="72"/>
    </location>
</feature>
<dbReference type="SUPFAM" id="SSF53850">
    <property type="entry name" value="Periplasmic binding protein-like II"/>
    <property type="match status" value="1"/>
</dbReference>
<dbReference type="Pfam" id="PF00126">
    <property type="entry name" value="HTH_1"/>
    <property type="match status" value="1"/>
</dbReference>
<evidence type="ECO:0000256" key="3">
    <source>
        <dbReference type="ARBA" id="ARBA00023125"/>
    </source>
</evidence>